<sequence>PSTPLPPPQNQVFGEIALLEETTRTASATAFEPSLVLSITMEKFRSLTQVFPEFTDIMEPLLRERTSNTLKTFPMFSDLAKETRDLVGEMLQFNSFPKGMNVMTDGMKDDGLHLLIDGQVEVTKIGAEDGKTYELGVVEKGSTIGELSLLAGINRTATLTALEPCRTLSMSQVNCRALFSVAPELMDKMVDLGRERRQKTVEAMGEANANIPRIDETKESKLRL</sequence>
<dbReference type="InterPro" id="IPR014710">
    <property type="entry name" value="RmlC-like_jellyroll"/>
</dbReference>
<protein>
    <recommendedName>
        <fullName evidence="1">Cyclic nucleotide-binding domain-containing protein</fullName>
    </recommendedName>
</protein>
<evidence type="ECO:0000313" key="3">
    <source>
        <dbReference type="Proteomes" id="UP001165060"/>
    </source>
</evidence>
<feature type="non-terminal residue" evidence="2">
    <location>
        <position position="1"/>
    </location>
</feature>
<dbReference type="PANTHER" id="PTHR47823:SF9">
    <property type="entry name" value="CHROMOSOME UNDETERMINED SCAFFOLD_10, WHOLE GENOME SHOTGUN SEQUENCE"/>
    <property type="match status" value="1"/>
</dbReference>
<keyword evidence="3" id="KW-1185">Reference proteome</keyword>
<organism evidence="2 3">
    <name type="scientific">Tetraparma gracilis</name>
    <dbReference type="NCBI Taxonomy" id="2962635"/>
    <lineage>
        <taxon>Eukaryota</taxon>
        <taxon>Sar</taxon>
        <taxon>Stramenopiles</taxon>
        <taxon>Ochrophyta</taxon>
        <taxon>Bolidophyceae</taxon>
        <taxon>Parmales</taxon>
        <taxon>Triparmaceae</taxon>
        <taxon>Tetraparma</taxon>
    </lineage>
</organism>
<dbReference type="CDD" id="cd00038">
    <property type="entry name" value="CAP_ED"/>
    <property type="match status" value="2"/>
</dbReference>
<dbReference type="InterPro" id="IPR018488">
    <property type="entry name" value="cNMP-bd_CS"/>
</dbReference>
<dbReference type="SMART" id="SM00100">
    <property type="entry name" value="cNMP"/>
    <property type="match status" value="1"/>
</dbReference>
<proteinExistence type="predicted"/>
<dbReference type="PROSITE" id="PS50042">
    <property type="entry name" value="CNMP_BINDING_3"/>
    <property type="match status" value="2"/>
</dbReference>
<dbReference type="Pfam" id="PF00027">
    <property type="entry name" value="cNMP_binding"/>
    <property type="match status" value="2"/>
</dbReference>
<feature type="domain" description="Cyclic nucleotide-binding" evidence="1">
    <location>
        <begin position="9"/>
        <end position="47"/>
    </location>
</feature>
<comment type="caution">
    <text evidence="2">The sequence shown here is derived from an EMBL/GenBank/DDBJ whole genome shotgun (WGS) entry which is preliminary data.</text>
</comment>
<name>A0ABQ6N305_9STRA</name>
<dbReference type="Gene3D" id="2.60.120.10">
    <property type="entry name" value="Jelly Rolls"/>
    <property type="match status" value="2"/>
</dbReference>
<dbReference type="EMBL" id="BRYB01002085">
    <property type="protein sequence ID" value="GMI39435.1"/>
    <property type="molecule type" value="Genomic_DNA"/>
</dbReference>
<evidence type="ECO:0000259" key="1">
    <source>
        <dbReference type="PROSITE" id="PS50042"/>
    </source>
</evidence>
<dbReference type="Proteomes" id="UP001165060">
    <property type="component" value="Unassembled WGS sequence"/>
</dbReference>
<dbReference type="PROSITE" id="PS00889">
    <property type="entry name" value="CNMP_BINDING_2"/>
    <property type="match status" value="2"/>
</dbReference>
<dbReference type="InterPro" id="IPR018490">
    <property type="entry name" value="cNMP-bd_dom_sf"/>
</dbReference>
<accession>A0ABQ6N305</accession>
<dbReference type="SUPFAM" id="SSF51206">
    <property type="entry name" value="cAMP-binding domain-like"/>
    <property type="match status" value="2"/>
</dbReference>
<feature type="domain" description="Cyclic nucleotide-binding" evidence="1">
    <location>
        <begin position="75"/>
        <end position="196"/>
    </location>
</feature>
<dbReference type="InterPro" id="IPR000595">
    <property type="entry name" value="cNMP-bd_dom"/>
</dbReference>
<evidence type="ECO:0000313" key="2">
    <source>
        <dbReference type="EMBL" id="GMI39435.1"/>
    </source>
</evidence>
<gene>
    <name evidence="2" type="ORF">TeGR_g12989</name>
</gene>
<reference evidence="2 3" key="1">
    <citation type="journal article" date="2023" name="Commun. Biol.">
        <title>Genome analysis of Parmales, the sister group of diatoms, reveals the evolutionary specialization of diatoms from phago-mixotrophs to photoautotrophs.</title>
        <authorList>
            <person name="Ban H."/>
            <person name="Sato S."/>
            <person name="Yoshikawa S."/>
            <person name="Yamada K."/>
            <person name="Nakamura Y."/>
            <person name="Ichinomiya M."/>
            <person name="Sato N."/>
            <person name="Blanc-Mathieu R."/>
            <person name="Endo H."/>
            <person name="Kuwata A."/>
            <person name="Ogata H."/>
        </authorList>
    </citation>
    <scope>NUCLEOTIDE SEQUENCE [LARGE SCALE GENOMIC DNA]</scope>
</reference>
<dbReference type="PANTHER" id="PTHR47823">
    <property type="entry name" value="ION_TRANS DOMAIN-CONTAINING PROTEIN"/>
    <property type="match status" value="1"/>
</dbReference>